<dbReference type="Pfam" id="PF13988">
    <property type="entry name" value="DUF4225"/>
    <property type="match status" value="1"/>
</dbReference>
<dbReference type="PATRIC" id="fig|65700.7.peg.3088"/>
<dbReference type="AlphaFoldDB" id="A0A0M2KF99"/>
<keyword evidence="2" id="KW-1185">Reference proteome</keyword>
<evidence type="ECO:0000313" key="2">
    <source>
        <dbReference type="Proteomes" id="UP000033924"/>
    </source>
</evidence>
<name>A0A0M2KF99_9GAMM</name>
<evidence type="ECO:0008006" key="3">
    <source>
        <dbReference type="Google" id="ProtNLM"/>
    </source>
</evidence>
<gene>
    <name evidence="1" type="ORF">SY86_12240</name>
</gene>
<dbReference type="InterPro" id="IPR025320">
    <property type="entry name" value="DUF4225"/>
</dbReference>
<comment type="caution">
    <text evidence="1">The sequence shown here is derived from an EMBL/GenBank/DDBJ whole genome shotgun (WGS) entry which is preliminary data.</text>
</comment>
<dbReference type="STRING" id="65700.SY86_12240"/>
<dbReference type="Proteomes" id="UP000033924">
    <property type="component" value="Unassembled WGS sequence"/>
</dbReference>
<reference evidence="1 2" key="1">
    <citation type="submission" date="2015-01" db="EMBL/GenBank/DDBJ databases">
        <title>Erwinia tracheiphila.</title>
        <authorList>
            <person name="Shapiro L.R."/>
        </authorList>
    </citation>
    <scope>NUCLEOTIDE SEQUENCE [LARGE SCALE GENOMIC DNA]</scope>
    <source>
        <strain evidence="1 2">BuffGH</strain>
    </source>
</reference>
<evidence type="ECO:0000313" key="1">
    <source>
        <dbReference type="EMBL" id="KKF36017.1"/>
    </source>
</evidence>
<sequence>MFNSVRSNENLNKAAKQLYEIGHATAFQYLPSAGARMAFLQEISTLVNGVTREVSINCMSLNGAVETLNEEAAHLRQQQFQLMTGRMVQYAAIKKERIGRAVNLLVKQVGFIGGGTQVFAGFGVCAASVGMACATFGTPLIAQGANNFYENGYYLLFRKEKAGYLREGYRSVARHLGYSDKDADLAYATVDLSLSIYGMSRLVLKPDTFRLFRHINTDNIRGWRDMGRVSLGLEGMADGITLYSIHQLSRENE</sequence>
<protein>
    <recommendedName>
        <fullName evidence="3">DUF4225 domain-containing protein</fullName>
    </recommendedName>
</protein>
<organism evidence="1 2">
    <name type="scientific">Erwinia tracheiphila</name>
    <dbReference type="NCBI Taxonomy" id="65700"/>
    <lineage>
        <taxon>Bacteria</taxon>
        <taxon>Pseudomonadati</taxon>
        <taxon>Pseudomonadota</taxon>
        <taxon>Gammaproteobacteria</taxon>
        <taxon>Enterobacterales</taxon>
        <taxon>Erwiniaceae</taxon>
        <taxon>Erwinia</taxon>
    </lineage>
</organism>
<dbReference type="EMBL" id="JXNU01000003">
    <property type="protein sequence ID" value="KKF36017.1"/>
    <property type="molecule type" value="Genomic_DNA"/>
</dbReference>
<proteinExistence type="predicted"/>
<accession>A0A0M2KF99</accession>
<dbReference type="RefSeq" id="WP_016191083.1">
    <property type="nucleotide sequence ID" value="NZ_CP089932.1"/>
</dbReference>